<keyword evidence="2" id="KW-1185">Reference proteome</keyword>
<accession>A0ABQ0XZT6</accession>
<sequence>MYFFDFIRVPLPAASTIACLCMSANPPLKYTLHNYYNLTLVTVSRLKPSIMYKDNNKYTELHCKKA</sequence>
<dbReference type="EMBL" id="BKAV01000030">
    <property type="protein sequence ID" value="GEQ01238.1"/>
    <property type="molecule type" value="Genomic_DNA"/>
</dbReference>
<evidence type="ECO:0000313" key="2">
    <source>
        <dbReference type="Proteomes" id="UP000321598"/>
    </source>
</evidence>
<protein>
    <recommendedName>
        <fullName evidence="3">Secreted protein</fullName>
    </recommendedName>
</protein>
<evidence type="ECO:0008006" key="3">
    <source>
        <dbReference type="Google" id="ProtNLM"/>
    </source>
</evidence>
<name>A0ABQ0XZT6_9STAP</name>
<organism evidence="1 2">
    <name type="scientific">Staphylococcus arlettae</name>
    <dbReference type="NCBI Taxonomy" id="29378"/>
    <lineage>
        <taxon>Bacteria</taxon>
        <taxon>Bacillati</taxon>
        <taxon>Bacillota</taxon>
        <taxon>Bacilli</taxon>
        <taxon>Bacillales</taxon>
        <taxon>Staphylococcaceae</taxon>
        <taxon>Staphylococcus</taxon>
    </lineage>
</organism>
<comment type="caution">
    <text evidence="1">The sequence shown here is derived from an EMBL/GenBank/DDBJ whole genome shotgun (WGS) entry which is preliminary data.</text>
</comment>
<gene>
    <name evidence="1" type="ORF">SAR03_22750</name>
</gene>
<proteinExistence type="predicted"/>
<evidence type="ECO:0000313" key="1">
    <source>
        <dbReference type="EMBL" id="GEQ01238.1"/>
    </source>
</evidence>
<dbReference type="Proteomes" id="UP000321598">
    <property type="component" value="Unassembled WGS sequence"/>
</dbReference>
<reference evidence="1 2" key="1">
    <citation type="submission" date="2019-07" db="EMBL/GenBank/DDBJ databases">
        <title>Whole genome shotgun sequence of Staphylococcus arlettae NBRC 109765.</title>
        <authorList>
            <person name="Hosoyama A."/>
            <person name="Uohara A."/>
            <person name="Ohji S."/>
            <person name="Ichikawa N."/>
        </authorList>
    </citation>
    <scope>NUCLEOTIDE SEQUENCE [LARGE SCALE GENOMIC DNA]</scope>
    <source>
        <strain evidence="1 2">NBRC 109765</strain>
    </source>
</reference>